<dbReference type="GO" id="GO:0000022">
    <property type="term" value="P:mitotic spindle elongation"/>
    <property type="evidence" value="ECO:0007669"/>
    <property type="project" value="TreeGrafter"/>
</dbReference>
<dbReference type="EMBL" id="JBCAWK010000015">
    <property type="protein sequence ID" value="KAK8843357.1"/>
    <property type="molecule type" value="Genomic_DNA"/>
</dbReference>
<evidence type="ECO:0000256" key="4">
    <source>
        <dbReference type="ARBA" id="ARBA00013533"/>
    </source>
</evidence>
<comment type="subcellular location">
    <subcellularLocation>
        <location evidence="2">Golgi apparatus membrane</location>
        <topology evidence="2">Multi-pass membrane protein</topology>
    </subcellularLocation>
</comment>
<comment type="function">
    <text evidence="1">Golgi membrane protein involved in vesicular trafficking and spindle migration.</text>
</comment>
<dbReference type="GO" id="GO:0016192">
    <property type="term" value="P:vesicle-mediated transport"/>
    <property type="evidence" value="ECO:0007669"/>
    <property type="project" value="TreeGrafter"/>
</dbReference>
<organism evidence="13 14">
    <name type="scientific">Kwoniella newhampshirensis</name>
    <dbReference type="NCBI Taxonomy" id="1651941"/>
    <lineage>
        <taxon>Eukaryota</taxon>
        <taxon>Fungi</taxon>
        <taxon>Dikarya</taxon>
        <taxon>Basidiomycota</taxon>
        <taxon>Agaricomycotina</taxon>
        <taxon>Tremellomycetes</taxon>
        <taxon>Tremellales</taxon>
        <taxon>Cryptococcaceae</taxon>
        <taxon>Kwoniella</taxon>
    </lineage>
</organism>
<feature type="domain" description="VTT" evidence="12">
    <location>
        <begin position="241"/>
        <end position="354"/>
    </location>
</feature>
<evidence type="ECO:0000259" key="12">
    <source>
        <dbReference type="Pfam" id="PF09335"/>
    </source>
</evidence>
<dbReference type="RefSeq" id="XP_066799305.1">
    <property type="nucleotide sequence ID" value="XM_066950090.1"/>
</dbReference>
<evidence type="ECO:0000256" key="5">
    <source>
        <dbReference type="ARBA" id="ARBA00020673"/>
    </source>
</evidence>
<evidence type="ECO:0000256" key="8">
    <source>
        <dbReference type="ARBA" id="ARBA00023034"/>
    </source>
</evidence>
<feature type="transmembrane region" description="Helical" evidence="11">
    <location>
        <begin position="406"/>
        <end position="423"/>
    </location>
</feature>
<proteinExistence type="inferred from homology"/>
<evidence type="ECO:0000256" key="2">
    <source>
        <dbReference type="ARBA" id="ARBA00004653"/>
    </source>
</evidence>
<dbReference type="GeneID" id="92184272"/>
<dbReference type="KEGG" id="kne:92184272"/>
<feature type="transmembrane region" description="Helical" evidence="11">
    <location>
        <begin position="220"/>
        <end position="247"/>
    </location>
</feature>
<evidence type="ECO:0000256" key="9">
    <source>
        <dbReference type="ARBA" id="ARBA00023136"/>
    </source>
</evidence>
<evidence type="ECO:0000256" key="6">
    <source>
        <dbReference type="ARBA" id="ARBA00022692"/>
    </source>
</evidence>
<dbReference type="GO" id="GO:0000139">
    <property type="term" value="C:Golgi membrane"/>
    <property type="evidence" value="ECO:0007669"/>
    <property type="project" value="UniProtKB-SubCell"/>
</dbReference>
<dbReference type="Proteomes" id="UP001388673">
    <property type="component" value="Unassembled WGS sequence"/>
</dbReference>
<keyword evidence="9 11" id="KW-0472">Membrane</keyword>
<evidence type="ECO:0000256" key="1">
    <source>
        <dbReference type="ARBA" id="ARBA00002978"/>
    </source>
</evidence>
<evidence type="ECO:0000256" key="10">
    <source>
        <dbReference type="SAM" id="MobiDB-lite"/>
    </source>
</evidence>
<evidence type="ECO:0000313" key="13">
    <source>
        <dbReference type="EMBL" id="KAK8843357.1"/>
    </source>
</evidence>
<dbReference type="InterPro" id="IPR032816">
    <property type="entry name" value="VTT_dom"/>
</dbReference>
<feature type="region of interest" description="Disordered" evidence="10">
    <location>
        <begin position="366"/>
        <end position="400"/>
    </location>
</feature>
<protein>
    <recommendedName>
        <fullName evidence="4">Golgi apparatus membrane protein TVP38</fullName>
    </recommendedName>
    <alternativeName>
        <fullName evidence="5">Golgi apparatus membrane protein tvp38</fullName>
    </alternativeName>
</protein>
<dbReference type="PANTHER" id="PTHR47549">
    <property type="entry name" value="GOLGI APPARATUS MEMBRANE PROTEIN TVP38-RELATED"/>
    <property type="match status" value="1"/>
</dbReference>
<evidence type="ECO:0000256" key="3">
    <source>
        <dbReference type="ARBA" id="ARBA00008640"/>
    </source>
</evidence>
<feature type="compositionally biased region" description="Polar residues" evidence="10">
    <location>
        <begin position="156"/>
        <end position="168"/>
    </location>
</feature>
<accession>A0AAW0YST2</accession>
<evidence type="ECO:0000256" key="7">
    <source>
        <dbReference type="ARBA" id="ARBA00022989"/>
    </source>
</evidence>
<feature type="transmembrane region" description="Helical" evidence="11">
    <location>
        <begin position="259"/>
        <end position="280"/>
    </location>
</feature>
<comment type="caution">
    <text evidence="13">The sequence shown here is derived from an EMBL/GenBank/DDBJ whole genome shotgun (WGS) entry which is preliminary data.</text>
</comment>
<dbReference type="AlphaFoldDB" id="A0AAW0YST2"/>
<evidence type="ECO:0000256" key="11">
    <source>
        <dbReference type="SAM" id="Phobius"/>
    </source>
</evidence>
<keyword evidence="14" id="KW-1185">Reference proteome</keyword>
<name>A0AAW0YST2_9TREE</name>
<reference evidence="13 14" key="1">
    <citation type="journal article" date="2024" name="bioRxiv">
        <title>Comparative genomics of Cryptococcus and Kwoniella reveals pathogenesis evolution and contrasting karyotype dynamics via intercentromeric recombination or chromosome fusion.</title>
        <authorList>
            <person name="Coelho M.A."/>
            <person name="David-Palma M."/>
            <person name="Shea T."/>
            <person name="Bowers K."/>
            <person name="McGinley-Smith S."/>
            <person name="Mohammad A.W."/>
            <person name="Gnirke A."/>
            <person name="Yurkov A.M."/>
            <person name="Nowrousian M."/>
            <person name="Sun S."/>
            <person name="Cuomo C.A."/>
            <person name="Heitman J."/>
        </authorList>
    </citation>
    <scope>NUCLEOTIDE SEQUENCE [LARGE SCALE GENOMIC DNA]</scope>
    <source>
        <strain evidence="13 14">CBS 13917</strain>
    </source>
</reference>
<comment type="similarity">
    <text evidence="3">Belongs to the TVP38/TMEM64 family.</text>
</comment>
<feature type="region of interest" description="Disordered" evidence="10">
    <location>
        <begin position="1"/>
        <end position="67"/>
    </location>
</feature>
<feature type="compositionally biased region" description="Polar residues" evidence="10">
    <location>
        <begin position="26"/>
        <end position="62"/>
    </location>
</feature>
<dbReference type="InterPro" id="IPR051076">
    <property type="entry name" value="Golgi_membrane_TVP38/TMEM64"/>
</dbReference>
<dbReference type="Pfam" id="PF09335">
    <property type="entry name" value="VTT_dom"/>
    <property type="match status" value="1"/>
</dbReference>
<gene>
    <name evidence="13" type="ORF">IAR55_007014</name>
</gene>
<keyword evidence="7 11" id="KW-1133">Transmembrane helix</keyword>
<sequence length="467" mass="50967">MSTSSSGSGLTGTGGTTHHHRPAFVHSSTSYTGNHTRPVTSSSTNQHSRQHSASPSRGTNTGSNGGKLYYEHREYQNQQFAYLPTSTNDDDDDNNNIGRSADGMEEDENDYPISKETYPPSDPSFAGTHYTQRDEPSRGLYGFRRTPSSLVEGESNRSPPNGATTNRWNRCGREGGKLGRCMMIGWVVTTGGFLLGLGFWRGELFQALDNLSKTLSSLGFQGHLIFGLLILITTIPPLPLYSTLIILSGYTFGAWEGFVVSYLASLAGAVGVFLVARGWLKDVITNCLSSSPTSMSLLNIIPANPHLLLLIRIAPYPYNLLNVILASSPSLTLRTYTTCTAVSLCKLILHTWIGAGIHDLSKTYGGHSHGTDDTQGEFVDGHWRNRPSSDGGDGGSDGDREDVKTMMTWVGIGLCIVLFFYLTHLAKTAVRKAQEEQAERERNGLGILGNEEETMRFLCHEDGQEEV</sequence>
<keyword evidence="6 11" id="KW-0812">Transmembrane</keyword>
<evidence type="ECO:0000313" key="14">
    <source>
        <dbReference type="Proteomes" id="UP001388673"/>
    </source>
</evidence>
<feature type="region of interest" description="Disordered" evidence="10">
    <location>
        <begin position="83"/>
        <end position="169"/>
    </location>
</feature>
<dbReference type="PANTHER" id="PTHR47549:SF3">
    <property type="entry name" value="GOLGI APPARATUS MEMBRANE PROTEIN TVP38"/>
    <property type="match status" value="1"/>
</dbReference>
<feature type="transmembrane region" description="Helical" evidence="11">
    <location>
        <begin position="183"/>
        <end position="200"/>
    </location>
</feature>
<keyword evidence="8" id="KW-0333">Golgi apparatus</keyword>